<organism evidence="13 14">
    <name type="scientific">Streptomonospora wellingtoniae</name>
    <dbReference type="NCBI Taxonomy" id="3075544"/>
    <lineage>
        <taxon>Bacteria</taxon>
        <taxon>Bacillati</taxon>
        <taxon>Actinomycetota</taxon>
        <taxon>Actinomycetes</taxon>
        <taxon>Streptosporangiales</taxon>
        <taxon>Nocardiopsidaceae</taxon>
        <taxon>Streptomonospora</taxon>
    </lineage>
</organism>
<evidence type="ECO:0000313" key="13">
    <source>
        <dbReference type="EMBL" id="MDT0303997.1"/>
    </source>
</evidence>
<feature type="binding site" evidence="11">
    <location>
        <position position="19"/>
    </location>
    <ligand>
        <name>[4Fe-4S] cluster</name>
        <dbReference type="ChEBI" id="CHEBI:49883"/>
    </ligand>
</feature>
<evidence type="ECO:0000259" key="12">
    <source>
        <dbReference type="PROSITE" id="PS51674"/>
    </source>
</evidence>
<evidence type="ECO:0000256" key="6">
    <source>
        <dbReference type="ARBA" id="ARBA00023014"/>
    </source>
</evidence>
<comment type="PTM">
    <text evidence="11">The Fe-S cluster can be nitrosylated by nitric oxide (NO).</text>
</comment>
<dbReference type="InterPro" id="IPR034768">
    <property type="entry name" value="4FE4S_WBL"/>
</dbReference>
<comment type="similarity">
    <text evidence="2 11">Belongs to the WhiB family.</text>
</comment>
<dbReference type="PANTHER" id="PTHR38839">
    <property type="entry name" value="TRANSCRIPTIONAL REGULATOR WHID-RELATED"/>
    <property type="match status" value="1"/>
</dbReference>
<keyword evidence="8 11" id="KW-0238">DNA-binding</keyword>
<comment type="PTM">
    <text evidence="11">Upon Fe-S cluster removal intramolecular disulfide bonds are formed.</text>
</comment>
<comment type="function">
    <text evidence="11">Acts as a transcriptional regulator. Probably redox-responsive. The apo- but not holo-form probably binds DNA.</text>
</comment>
<evidence type="ECO:0000256" key="2">
    <source>
        <dbReference type="ARBA" id="ARBA00006597"/>
    </source>
</evidence>
<dbReference type="InterPro" id="IPR003482">
    <property type="entry name" value="Whib"/>
</dbReference>
<dbReference type="HAMAP" id="MF_01479">
    <property type="entry name" value="WhiB"/>
    <property type="match status" value="1"/>
</dbReference>
<feature type="binding site" evidence="11">
    <location>
        <position position="58"/>
    </location>
    <ligand>
        <name>[4Fe-4S] cluster</name>
        <dbReference type="ChEBI" id="CHEBI:49883"/>
    </ligand>
</feature>
<keyword evidence="6 11" id="KW-0411">Iron-sulfur</keyword>
<accession>A0ABU2KXU4</accession>
<comment type="caution">
    <text evidence="13">The sequence shown here is derived from an EMBL/GenBank/DDBJ whole genome shotgun (WGS) entry which is preliminary data.</text>
</comment>
<keyword evidence="14" id="KW-1185">Reference proteome</keyword>
<evidence type="ECO:0000256" key="5">
    <source>
        <dbReference type="ARBA" id="ARBA00023004"/>
    </source>
</evidence>
<evidence type="ECO:0000256" key="10">
    <source>
        <dbReference type="ARBA" id="ARBA00023163"/>
    </source>
</evidence>
<keyword evidence="11" id="KW-0963">Cytoplasm</keyword>
<evidence type="ECO:0000256" key="3">
    <source>
        <dbReference type="ARBA" id="ARBA00022485"/>
    </source>
</evidence>
<name>A0ABU2KXU4_9ACTN</name>
<evidence type="ECO:0000256" key="9">
    <source>
        <dbReference type="ARBA" id="ARBA00023157"/>
    </source>
</evidence>
<evidence type="ECO:0000256" key="8">
    <source>
        <dbReference type="ARBA" id="ARBA00023125"/>
    </source>
</evidence>
<keyword evidence="7 11" id="KW-0805">Transcription regulation</keyword>
<dbReference type="PROSITE" id="PS51674">
    <property type="entry name" value="4FE4S_WBL"/>
    <property type="match status" value="1"/>
</dbReference>
<dbReference type="RefSeq" id="WP_311546491.1">
    <property type="nucleotide sequence ID" value="NZ_JAVREK010000020.1"/>
</dbReference>
<keyword evidence="5 11" id="KW-0408">Iron</keyword>
<evidence type="ECO:0000256" key="4">
    <source>
        <dbReference type="ARBA" id="ARBA00022723"/>
    </source>
</evidence>
<keyword evidence="3 11" id="KW-0004">4Fe-4S</keyword>
<keyword evidence="4 11" id="KW-0479">Metal-binding</keyword>
<dbReference type="Pfam" id="PF02467">
    <property type="entry name" value="Whib"/>
    <property type="match status" value="1"/>
</dbReference>
<feature type="domain" description="4Fe-4S Wbl-type" evidence="12">
    <location>
        <begin position="18"/>
        <end position="82"/>
    </location>
</feature>
<evidence type="ECO:0000256" key="1">
    <source>
        <dbReference type="ARBA" id="ARBA00004496"/>
    </source>
</evidence>
<reference evidence="14" key="1">
    <citation type="submission" date="2023-07" db="EMBL/GenBank/DDBJ databases">
        <title>30 novel species of actinomycetes from the DSMZ collection.</title>
        <authorList>
            <person name="Nouioui I."/>
        </authorList>
    </citation>
    <scope>NUCLEOTIDE SEQUENCE [LARGE SCALE GENOMIC DNA]</scope>
    <source>
        <strain evidence="14">DSM 45055</strain>
    </source>
</reference>
<gene>
    <name evidence="11" type="primary">whiB</name>
    <name evidence="13" type="ORF">RM446_17920</name>
</gene>
<dbReference type="EMBL" id="JAVREK010000020">
    <property type="protein sequence ID" value="MDT0303997.1"/>
    <property type="molecule type" value="Genomic_DNA"/>
</dbReference>
<proteinExistence type="inferred from homology"/>
<feature type="binding site" evidence="11">
    <location>
        <position position="52"/>
    </location>
    <ligand>
        <name>[4Fe-4S] cluster</name>
        <dbReference type="ChEBI" id="CHEBI:49883"/>
    </ligand>
</feature>
<sequence length="91" mass="10059">MKLTLADIERELLAQPRACGEQPDLFFEPDAPESKAARTMREQSAAMLCGDCPVRRLCLAYAVRLRPEYGIWSGHTAEEIAAVSEIHGEVA</sequence>
<comment type="cofactor">
    <cofactor evidence="11">
        <name>[4Fe-4S] cluster</name>
        <dbReference type="ChEBI" id="CHEBI:49883"/>
    </cofactor>
    <text evidence="11">Binds 1 [4Fe-4S] cluster per subunit. Following nitrosylation of the [4Fe-4S] cluster binds 1 [4Fe-8(NO)] cluster per subunit.</text>
</comment>
<comment type="subcellular location">
    <subcellularLocation>
        <location evidence="1 11">Cytoplasm</location>
    </subcellularLocation>
</comment>
<evidence type="ECO:0000256" key="11">
    <source>
        <dbReference type="HAMAP-Rule" id="MF_01479"/>
    </source>
</evidence>
<feature type="binding site" evidence="11">
    <location>
        <position position="49"/>
    </location>
    <ligand>
        <name>[4Fe-4S] cluster</name>
        <dbReference type="ChEBI" id="CHEBI:49883"/>
    </ligand>
</feature>
<keyword evidence="10 11" id="KW-0804">Transcription</keyword>
<evidence type="ECO:0000256" key="7">
    <source>
        <dbReference type="ARBA" id="ARBA00023015"/>
    </source>
</evidence>
<evidence type="ECO:0000313" key="14">
    <source>
        <dbReference type="Proteomes" id="UP001183226"/>
    </source>
</evidence>
<dbReference type="Proteomes" id="UP001183226">
    <property type="component" value="Unassembled WGS sequence"/>
</dbReference>
<keyword evidence="9 11" id="KW-1015">Disulfide bond</keyword>
<protein>
    <recommendedName>
        <fullName evidence="11">Transcriptional regulator WhiB</fullName>
    </recommendedName>
</protein>